<keyword evidence="5" id="KW-1185">Reference proteome</keyword>
<dbReference type="InterPro" id="IPR029058">
    <property type="entry name" value="AB_hydrolase_fold"/>
</dbReference>
<accession>A0A1G5ZBW1</accession>
<evidence type="ECO:0000256" key="2">
    <source>
        <dbReference type="ARBA" id="ARBA00022801"/>
    </source>
</evidence>
<dbReference type="GO" id="GO:0016787">
    <property type="term" value="F:hydrolase activity"/>
    <property type="evidence" value="ECO:0007669"/>
    <property type="project" value="UniProtKB-KW"/>
</dbReference>
<dbReference type="SUPFAM" id="SSF53474">
    <property type="entry name" value="alpha/beta-Hydrolases"/>
    <property type="match status" value="1"/>
</dbReference>
<evidence type="ECO:0000256" key="1">
    <source>
        <dbReference type="ARBA" id="ARBA00006499"/>
    </source>
</evidence>
<keyword evidence="2" id="KW-0378">Hydrolase</keyword>
<gene>
    <name evidence="4" type="ORF">SAMN03080617_03574</name>
</gene>
<dbReference type="OrthoDB" id="9801763at2"/>
<dbReference type="InterPro" id="IPR050565">
    <property type="entry name" value="LYPA1-2/EST-like"/>
</dbReference>
<evidence type="ECO:0000313" key="5">
    <source>
        <dbReference type="Proteomes" id="UP000198756"/>
    </source>
</evidence>
<comment type="similarity">
    <text evidence="1">Belongs to the AB hydrolase superfamily. AB hydrolase 2 family.</text>
</comment>
<dbReference type="Proteomes" id="UP000198756">
    <property type="component" value="Unassembled WGS sequence"/>
</dbReference>
<dbReference type="EMBL" id="FMXE01000032">
    <property type="protein sequence ID" value="SDA92419.1"/>
    <property type="molecule type" value="Genomic_DNA"/>
</dbReference>
<dbReference type="AlphaFoldDB" id="A0A1G5ZBW1"/>
<sequence length="205" mass="22277">MPDIKRVGLPLHGAKRAIILIHGRGATAESMLSLVPHLNLTDYAILAPQANGNSWYPFGFMATDEGNKVALDNSLGILKETWSEVEAAGILAENTVFLGFSQGACLSLEFSARNAQKFGGVVAFTGGLIGEKLKTENYSGDFQGTPIFIGSSDRDFHVPAKRIKESADLLRKMGADVTIELSDDPGHTIREDEINWVNQNIFTNR</sequence>
<proteinExistence type="inferred from homology"/>
<dbReference type="Pfam" id="PF02230">
    <property type="entry name" value="Abhydrolase_2"/>
    <property type="match status" value="1"/>
</dbReference>
<dbReference type="InterPro" id="IPR003140">
    <property type="entry name" value="PLipase/COase/thioEstase"/>
</dbReference>
<reference evidence="5" key="1">
    <citation type="submission" date="2016-10" db="EMBL/GenBank/DDBJ databases">
        <authorList>
            <person name="Varghese N."/>
            <person name="Submissions S."/>
        </authorList>
    </citation>
    <scope>NUCLEOTIDE SEQUENCE [LARGE SCALE GENOMIC DNA]</scope>
    <source>
        <strain evidence="5">DSM 22703</strain>
    </source>
</reference>
<organism evidence="4 5">
    <name type="scientific">Algoriphagus alkaliphilus</name>
    <dbReference type="NCBI Taxonomy" id="279824"/>
    <lineage>
        <taxon>Bacteria</taxon>
        <taxon>Pseudomonadati</taxon>
        <taxon>Bacteroidota</taxon>
        <taxon>Cytophagia</taxon>
        <taxon>Cytophagales</taxon>
        <taxon>Cyclobacteriaceae</taxon>
        <taxon>Algoriphagus</taxon>
    </lineage>
</organism>
<dbReference type="RefSeq" id="WP_092733002.1">
    <property type="nucleotide sequence ID" value="NZ_FMXE01000032.1"/>
</dbReference>
<name>A0A1G5ZBW1_9BACT</name>
<dbReference type="PANTHER" id="PTHR10655:SF17">
    <property type="entry name" value="LYSOPHOSPHOLIPASE-LIKE PROTEIN 1"/>
    <property type="match status" value="1"/>
</dbReference>
<dbReference type="PANTHER" id="PTHR10655">
    <property type="entry name" value="LYSOPHOSPHOLIPASE-RELATED"/>
    <property type="match status" value="1"/>
</dbReference>
<feature type="domain" description="Phospholipase/carboxylesterase/thioesterase" evidence="3">
    <location>
        <begin position="12"/>
        <end position="200"/>
    </location>
</feature>
<protein>
    <submittedName>
        <fullName evidence="4">Phospholipase/carboxylesterase</fullName>
    </submittedName>
</protein>
<evidence type="ECO:0000313" key="4">
    <source>
        <dbReference type="EMBL" id="SDA92419.1"/>
    </source>
</evidence>
<evidence type="ECO:0000259" key="3">
    <source>
        <dbReference type="Pfam" id="PF02230"/>
    </source>
</evidence>
<dbReference type="Gene3D" id="3.40.50.1820">
    <property type="entry name" value="alpha/beta hydrolase"/>
    <property type="match status" value="1"/>
</dbReference>
<dbReference type="STRING" id="279824.SAMN03080617_03574"/>